<proteinExistence type="predicted"/>
<name>A0ACB0LMC1_TRIPR</name>
<reference evidence="1" key="1">
    <citation type="submission" date="2023-10" db="EMBL/GenBank/DDBJ databases">
        <authorList>
            <person name="Rodriguez Cubillos JULIANA M."/>
            <person name="De Vega J."/>
        </authorList>
    </citation>
    <scope>NUCLEOTIDE SEQUENCE</scope>
</reference>
<dbReference type="Proteomes" id="UP001177021">
    <property type="component" value="Unassembled WGS sequence"/>
</dbReference>
<dbReference type="EMBL" id="CASHSV030000615">
    <property type="protein sequence ID" value="CAJ2669513.1"/>
    <property type="molecule type" value="Genomic_DNA"/>
</dbReference>
<comment type="caution">
    <text evidence="1">The sequence shown here is derived from an EMBL/GenBank/DDBJ whole genome shotgun (WGS) entry which is preliminary data.</text>
</comment>
<gene>
    <name evidence="1" type="ORF">MILVUS5_LOCUS33711</name>
</gene>
<evidence type="ECO:0000313" key="2">
    <source>
        <dbReference type="Proteomes" id="UP001177021"/>
    </source>
</evidence>
<sequence length="428" mass="49809">MLSFFIFYFLLFLAINKILYTKLPLFLKLQRTKRDMVIRRSMDNLPQELVSNILSRLPSRELLKSKCVCKSWYNLITNPYFTTNYYSFHNKIHSHNLLVIQRPLISSLKTNISLLSPTLNDPKNHVSSSLINLPKEYISDHKYWSEIIGPCNGIYVLQGNPNVMMNPSLGQFKTLPESHLIDSSNGIYSLTDYASFGFDPKTNDYKVIVLKDVWLKETDERQKGYWTSELYSLNSNSWRKLDSKALPLPIEIRSSSSQVYTYVNHCCHWWSFVNDENSLGTKQDFVLSFDMVNEVFRKIKVPRICESSNETFATLVPFEESCTIGVIVRGNVKKHFDVWMMKDYWNEGSWIKQYSIDPIELVINHRFMGVIGSNNFLWKCSDDDDGLVLHEHESQKTRGIKVNDNGKYDDSFRAVVYKESLVSLQRGN</sequence>
<protein>
    <submittedName>
        <fullName evidence="1">Uncharacterized protein</fullName>
    </submittedName>
</protein>
<keyword evidence="2" id="KW-1185">Reference proteome</keyword>
<accession>A0ACB0LMC1</accession>
<organism evidence="1 2">
    <name type="scientific">Trifolium pratense</name>
    <name type="common">Red clover</name>
    <dbReference type="NCBI Taxonomy" id="57577"/>
    <lineage>
        <taxon>Eukaryota</taxon>
        <taxon>Viridiplantae</taxon>
        <taxon>Streptophyta</taxon>
        <taxon>Embryophyta</taxon>
        <taxon>Tracheophyta</taxon>
        <taxon>Spermatophyta</taxon>
        <taxon>Magnoliopsida</taxon>
        <taxon>eudicotyledons</taxon>
        <taxon>Gunneridae</taxon>
        <taxon>Pentapetalae</taxon>
        <taxon>rosids</taxon>
        <taxon>fabids</taxon>
        <taxon>Fabales</taxon>
        <taxon>Fabaceae</taxon>
        <taxon>Papilionoideae</taxon>
        <taxon>50 kb inversion clade</taxon>
        <taxon>NPAAA clade</taxon>
        <taxon>Hologalegina</taxon>
        <taxon>IRL clade</taxon>
        <taxon>Trifolieae</taxon>
        <taxon>Trifolium</taxon>
    </lineage>
</organism>
<evidence type="ECO:0000313" key="1">
    <source>
        <dbReference type="EMBL" id="CAJ2669513.1"/>
    </source>
</evidence>